<comment type="caution">
    <text evidence="3">The sequence shown here is derived from an EMBL/GenBank/DDBJ whole genome shotgun (WGS) entry which is preliminary data.</text>
</comment>
<sequence length="496" mass="56284">MGQQDTAARRFPKHCGIYNYNENSNGESATLRNDILNRMKESRAGTYAQTCYPPIGTLSKPDLFSSMRCKTFYRQNINYKSDRQDSTCPFADPNLCIKGALTVSFDTGKIDSSVIGINTKRPYQFRRKTTCSPLIQHGYVRKVSDSGYERYFYEYGKWHDFDKNGTRYEVRNYTYDTWGDPVYTPAGGYDAYPYITDLNMAKSYWIQDPVFSAPNETYIGDDPDAYYYNANARSRAVACIDQTWFCSPDGTCFEEGDKENDKPRNREFNFMKWSLMYSTTYDAISLRLRDGLLAQQHVSQYMSKDLPPTQWMDEMENLFATTLARTHFDAWAIASGEGHDEPGYRREFPPETDPLNLCGLFKFRSSSYINLSWWPIICVLISTPLAIFFSLDVKDLTFWRADNPPAGNQRAPPADDQRAHAQPQYGTFNAPVVPNDLSRQQSVVEGQQGSFPNPALNQGRDEESSPEATGGPNSAPAPENGVVHDAQIDDLEGAIV</sequence>
<keyword evidence="2" id="KW-1133">Transmembrane helix</keyword>
<feature type="compositionally biased region" description="Polar residues" evidence="1">
    <location>
        <begin position="441"/>
        <end position="451"/>
    </location>
</feature>
<evidence type="ECO:0000313" key="4">
    <source>
        <dbReference type="Proteomes" id="UP000800235"/>
    </source>
</evidence>
<evidence type="ECO:0000256" key="2">
    <source>
        <dbReference type="SAM" id="Phobius"/>
    </source>
</evidence>
<protein>
    <submittedName>
        <fullName evidence="3">Uncharacterized protein</fullName>
    </submittedName>
</protein>
<feature type="transmembrane region" description="Helical" evidence="2">
    <location>
        <begin position="371"/>
        <end position="391"/>
    </location>
</feature>
<name>A0A9P4NZD5_9PEZI</name>
<dbReference type="AlphaFoldDB" id="A0A9P4NZD5"/>
<keyword evidence="4" id="KW-1185">Reference proteome</keyword>
<accession>A0A9P4NZD5</accession>
<gene>
    <name evidence="3" type="ORF">EJ08DRAFT_694069</name>
</gene>
<evidence type="ECO:0000256" key="1">
    <source>
        <dbReference type="SAM" id="MobiDB-lite"/>
    </source>
</evidence>
<dbReference type="Proteomes" id="UP000800235">
    <property type="component" value="Unassembled WGS sequence"/>
</dbReference>
<dbReference type="OrthoDB" id="3540210at2759"/>
<feature type="region of interest" description="Disordered" evidence="1">
    <location>
        <begin position="441"/>
        <end position="496"/>
    </location>
</feature>
<keyword evidence="2" id="KW-0812">Transmembrane</keyword>
<proteinExistence type="predicted"/>
<reference evidence="3" key="1">
    <citation type="journal article" date="2020" name="Stud. Mycol.">
        <title>101 Dothideomycetes genomes: a test case for predicting lifestyles and emergence of pathogens.</title>
        <authorList>
            <person name="Haridas S."/>
            <person name="Albert R."/>
            <person name="Binder M."/>
            <person name="Bloem J."/>
            <person name="Labutti K."/>
            <person name="Salamov A."/>
            <person name="Andreopoulos B."/>
            <person name="Baker S."/>
            <person name="Barry K."/>
            <person name="Bills G."/>
            <person name="Bluhm B."/>
            <person name="Cannon C."/>
            <person name="Castanera R."/>
            <person name="Culley D."/>
            <person name="Daum C."/>
            <person name="Ezra D."/>
            <person name="Gonzalez J."/>
            <person name="Henrissat B."/>
            <person name="Kuo A."/>
            <person name="Liang C."/>
            <person name="Lipzen A."/>
            <person name="Lutzoni F."/>
            <person name="Magnuson J."/>
            <person name="Mondo S."/>
            <person name="Nolan M."/>
            <person name="Ohm R."/>
            <person name="Pangilinan J."/>
            <person name="Park H.-J."/>
            <person name="Ramirez L."/>
            <person name="Alfaro M."/>
            <person name="Sun H."/>
            <person name="Tritt A."/>
            <person name="Yoshinaga Y."/>
            <person name="Zwiers L.-H."/>
            <person name="Turgeon B."/>
            <person name="Goodwin S."/>
            <person name="Spatafora J."/>
            <person name="Crous P."/>
            <person name="Grigoriev I."/>
        </authorList>
    </citation>
    <scope>NUCLEOTIDE SEQUENCE</scope>
    <source>
        <strain evidence="3">CBS 130266</strain>
    </source>
</reference>
<keyword evidence="2" id="KW-0472">Membrane</keyword>
<dbReference type="EMBL" id="MU007018">
    <property type="protein sequence ID" value="KAF2434043.1"/>
    <property type="molecule type" value="Genomic_DNA"/>
</dbReference>
<organism evidence="3 4">
    <name type="scientific">Tothia fuscella</name>
    <dbReference type="NCBI Taxonomy" id="1048955"/>
    <lineage>
        <taxon>Eukaryota</taxon>
        <taxon>Fungi</taxon>
        <taxon>Dikarya</taxon>
        <taxon>Ascomycota</taxon>
        <taxon>Pezizomycotina</taxon>
        <taxon>Dothideomycetes</taxon>
        <taxon>Pleosporomycetidae</taxon>
        <taxon>Venturiales</taxon>
        <taxon>Cylindrosympodiaceae</taxon>
        <taxon>Tothia</taxon>
    </lineage>
</organism>
<evidence type="ECO:0000313" key="3">
    <source>
        <dbReference type="EMBL" id="KAF2434043.1"/>
    </source>
</evidence>